<dbReference type="Proteomes" id="UP000050331">
    <property type="component" value="Chromosome"/>
</dbReference>
<dbReference type="GO" id="GO:0055085">
    <property type="term" value="P:transmembrane transport"/>
    <property type="evidence" value="ECO:0007669"/>
    <property type="project" value="UniProtKB-UniRule"/>
</dbReference>
<dbReference type="InterPro" id="IPR027022">
    <property type="entry name" value="ABC_permease_BceB-typ"/>
</dbReference>
<feature type="transmembrane region" description="Helical" evidence="6">
    <location>
        <begin position="582"/>
        <end position="600"/>
    </location>
</feature>
<evidence type="ECO:0000259" key="7">
    <source>
        <dbReference type="Pfam" id="PF02687"/>
    </source>
</evidence>
<dbReference type="PANTHER" id="PTHR46795:SF3">
    <property type="entry name" value="ABC TRANSPORTER PERMEASE"/>
    <property type="match status" value="1"/>
</dbReference>
<dbReference type="InterPro" id="IPR052536">
    <property type="entry name" value="ABC-4_Integral_Memb_Prot"/>
</dbReference>
<dbReference type="Pfam" id="PF02687">
    <property type="entry name" value="FtsX"/>
    <property type="match status" value="1"/>
</dbReference>
<name>A0A0U3NNW0_9BACI</name>
<keyword evidence="6" id="KW-0813">Transport</keyword>
<comment type="similarity">
    <text evidence="6">Belongs to the ABC-4 integral membrane protein family.</text>
</comment>
<dbReference type="InterPro" id="IPR003838">
    <property type="entry name" value="ABC3_permease_C"/>
</dbReference>
<dbReference type="STRING" id="1472767.AOX59_07170"/>
<evidence type="ECO:0000313" key="8">
    <source>
        <dbReference type="EMBL" id="ALX48411.1"/>
    </source>
</evidence>
<dbReference type="EMBL" id="CP013862">
    <property type="protein sequence ID" value="ALX48411.1"/>
    <property type="molecule type" value="Genomic_DNA"/>
</dbReference>
<proteinExistence type="inferred from homology"/>
<evidence type="ECO:0000256" key="1">
    <source>
        <dbReference type="ARBA" id="ARBA00004651"/>
    </source>
</evidence>
<evidence type="ECO:0000256" key="2">
    <source>
        <dbReference type="ARBA" id="ARBA00022475"/>
    </source>
</evidence>
<evidence type="ECO:0000256" key="3">
    <source>
        <dbReference type="ARBA" id="ARBA00022692"/>
    </source>
</evidence>
<evidence type="ECO:0000256" key="5">
    <source>
        <dbReference type="ARBA" id="ARBA00023136"/>
    </source>
</evidence>
<protein>
    <submittedName>
        <fullName evidence="8">Bacitracin ABC transporter permease</fullName>
    </submittedName>
</protein>
<keyword evidence="3 6" id="KW-0812">Transmembrane</keyword>
<dbReference type="RefSeq" id="WP_068443884.1">
    <property type="nucleotide sequence ID" value="NZ_CP013862.1"/>
</dbReference>
<evidence type="ECO:0000256" key="6">
    <source>
        <dbReference type="PIRNR" id="PIRNR018968"/>
    </source>
</evidence>
<feature type="transmembrane region" description="Helical" evidence="6">
    <location>
        <begin position="523"/>
        <end position="547"/>
    </location>
</feature>
<dbReference type="OrthoDB" id="1705903at2"/>
<feature type="transmembrane region" description="Helical" evidence="6">
    <location>
        <begin position="157"/>
        <end position="175"/>
    </location>
</feature>
<keyword evidence="5 6" id="KW-0472">Membrane</keyword>
<dbReference type="PIRSF" id="PIRSF018968">
    <property type="entry name" value="ABC_permease_BceB"/>
    <property type="match status" value="1"/>
</dbReference>
<gene>
    <name evidence="8" type="ORF">AOX59_07170</name>
</gene>
<sequence length="645" mass="72234">MSINRLIWQSLKKNIRSYYLYVFALIFSVALYFAFVTLQFDPALDTMSGTAKGSAGIYAGSVLLIAIVTVFLLYANNLFIKRRSKEIGLFQLIGMTKGKIFRILSIENSVLYAGSIVIGIFLGFAGSKLIKLIFFQITGIDQVAALNFSAKATGQTLLVFLIIYLFIMVMNYLFINRQSVLSLFQIRSKSENVKKMSIMQILIGIIGIGLIMTGYYLSTKLFSGDIDNQLFFAMLSILGSVIIGTYLFFKGSVSFILQLIRKSKAGYLSINNVLSLSSIMFRMKSNAVLLTVITTVSALAIGLLSLTYISYYSTEKSAQQIAPNDFSLTDADDADSFMEELNAEQIGYEETRIDFITVRADITDALESAPSNFNGELENTRIVVVSDQATVDINVSPDEAVLTGVGGSISQFLSFQEEGNITLSSQTSTIDAHYIKSKERSLLPRIQSLNFPVVVVDDRDYQQLEKSLDPDIQGAFGYEYIGIDIADDDQLNQANAIFQDWDNEEKNPAYSYLESVNQQKQQLGLTMFIVGFLGLTFLITSGCILYFKQMDESEEEKPTYTILRKLGFTQDDLVRGIWYKQLFNFGIPLILGLLHSYFAVKSGWFIFGTEMLTPTVIVMAIYTVLYSIFGVLSVRYYKRVIREAL</sequence>
<reference evidence="8 9" key="1">
    <citation type="submission" date="2016-01" db="EMBL/GenBank/DDBJ databases">
        <title>Complete genome sequence of strain Lentibacillus amyloliquefaciens LAM0015T isolated from saline sediment.</title>
        <authorList>
            <person name="Wang J.-L."/>
            <person name="He M.-X."/>
        </authorList>
    </citation>
    <scope>NUCLEOTIDE SEQUENCE [LARGE SCALE GENOMIC DNA]</scope>
    <source>
        <strain evidence="8 9">LAM0015</strain>
    </source>
</reference>
<accession>A0A0U3NNW0</accession>
<dbReference type="AlphaFoldDB" id="A0A0U3NNW0"/>
<organism evidence="8 9">
    <name type="scientific">Lentibacillus amyloliquefaciens</name>
    <dbReference type="NCBI Taxonomy" id="1472767"/>
    <lineage>
        <taxon>Bacteria</taxon>
        <taxon>Bacillati</taxon>
        <taxon>Bacillota</taxon>
        <taxon>Bacilli</taxon>
        <taxon>Bacillales</taxon>
        <taxon>Bacillaceae</taxon>
        <taxon>Lentibacillus</taxon>
    </lineage>
</organism>
<feature type="transmembrane region" description="Helical" evidence="6">
    <location>
        <begin position="612"/>
        <end position="632"/>
    </location>
</feature>
<feature type="transmembrane region" description="Helical" evidence="6">
    <location>
        <begin position="18"/>
        <end position="35"/>
    </location>
</feature>
<feature type="transmembrane region" description="Helical" evidence="6">
    <location>
        <begin position="110"/>
        <end position="137"/>
    </location>
</feature>
<feature type="transmembrane region" description="Helical" evidence="6">
    <location>
        <begin position="196"/>
        <end position="218"/>
    </location>
</feature>
<feature type="transmembrane region" description="Helical" evidence="6">
    <location>
        <begin position="287"/>
        <end position="311"/>
    </location>
</feature>
<dbReference type="GO" id="GO:0005886">
    <property type="term" value="C:plasma membrane"/>
    <property type="evidence" value="ECO:0007669"/>
    <property type="project" value="UniProtKB-SubCell"/>
</dbReference>
<evidence type="ECO:0000256" key="4">
    <source>
        <dbReference type="ARBA" id="ARBA00022989"/>
    </source>
</evidence>
<feature type="transmembrane region" description="Helical" evidence="6">
    <location>
        <begin position="55"/>
        <end position="75"/>
    </location>
</feature>
<keyword evidence="9" id="KW-1185">Reference proteome</keyword>
<feature type="transmembrane region" description="Helical" evidence="6">
    <location>
        <begin position="230"/>
        <end position="249"/>
    </location>
</feature>
<evidence type="ECO:0000313" key="9">
    <source>
        <dbReference type="Proteomes" id="UP000050331"/>
    </source>
</evidence>
<comment type="subcellular location">
    <subcellularLocation>
        <location evidence="1 6">Cell membrane</location>
        <topology evidence="1 6">Multi-pass membrane protein</topology>
    </subcellularLocation>
</comment>
<keyword evidence="4 6" id="KW-1133">Transmembrane helix</keyword>
<dbReference type="PANTHER" id="PTHR46795">
    <property type="entry name" value="ABC TRANSPORTER PERMEASE-RELATED-RELATED"/>
    <property type="match status" value="1"/>
</dbReference>
<feature type="domain" description="ABC3 transporter permease C-terminal" evidence="7">
    <location>
        <begin position="61"/>
        <end position="178"/>
    </location>
</feature>
<keyword evidence="2 6" id="KW-1003">Cell membrane</keyword>
<dbReference type="KEGG" id="lao:AOX59_07170"/>